<evidence type="ECO:0000313" key="1">
    <source>
        <dbReference type="EMBL" id="GFP83171.1"/>
    </source>
</evidence>
<proteinExistence type="predicted"/>
<keyword evidence="2" id="KW-1185">Reference proteome</keyword>
<gene>
    <name evidence="1" type="ORF">PHJA_000460500</name>
</gene>
<organism evidence="1 2">
    <name type="scientific">Phtheirospermum japonicum</name>
    <dbReference type="NCBI Taxonomy" id="374723"/>
    <lineage>
        <taxon>Eukaryota</taxon>
        <taxon>Viridiplantae</taxon>
        <taxon>Streptophyta</taxon>
        <taxon>Embryophyta</taxon>
        <taxon>Tracheophyta</taxon>
        <taxon>Spermatophyta</taxon>
        <taxon>Magnoliopsida</taxon>
        <taxon>eudicotyledons</taxon>
        <taxon>Gunneridae</taxon>
        <taxon>Pentapetalae</taxon>
        <taxon>asterids</taxon>
        <taxon>lamiids</taxon>
        <taxon>Lamiales</taxon>
        <taxon>Orobanchaceae</taxon>
        <taxon>Orobanchaceae incertae sedis</taxon>
        <taxon>Phtheirospermum</taxon>
    </lineage>
</organism>
<accession>A0A830BMA9</accession>
<protein>
    <submittedName>
        <fullName evidence="1">Auxin response factor 18</fullName>
    </submittedName>
</protein>
<reference evidence="1" key="1">
    <citation type="submission" date="2020-07" db="EMBL/GenBank/DDBJ databases">
        <title>Ethylene signaling mediates host invasion by parasitic plants.</title>
        <authorList>
            <person name="Yoshida S."/>
        </authorList>
    </citation>
    <scope>NUCLEOTIDE SEQUENCE</scope>
    <source>
        <strain evidence="1">Okayama</strain>
    </source>
</reference>
<name>A0A830BMA9_9LAMI</name>
<sequence>MGPGRPIFRRRRVSARSLWNRRMLVGRSTFLRSVLMKKCTENWRICLVLRFRKL</sequence>
<comment type="caution">
    <text evidence="1">The sequence shown here is derived from an EMBL/GenBank/DDBJ whole genome shotgun (WGS) entry which is preliminary data.</text>
</comment>
<dbReference type="AlphaFoldDB" id="A0A830BMA9"/>
<dbReference type="Proteomes" id="UP000653305">
    <property type="component" value="Unassembled WGS sequence"/>
</dbReference>
<evidence type="ECO:0000313" key="2">
    <source>
        <dbReference type="Proteomes" id="UP000653305"/>
    </source>
</evidence>
<dbReference type="EMBL" id="BMAC01000058">
    <property type="protein sequence ID" value="GFP83171.1"/>
    <property type="molecule type" value="Genomic_DNA"/>
</dbReference>